<evidence type="ECO:0000259" key="1">
    <source>
        <dbReference type="Pfam" id="PF00685"/>
    </source>
</evidence>
<protein>
    <recommendedName>
        <fullName evidence="1">Sulfotransferase domain-containing protein</fullName>
    </recommendedName>
</protein>
<dbReference type="Proteomes" id="UP000474957">
    <property type="component" value="Unassembled WGS sequence"/>
</dbReference>
<organism evidence="2 3">
    <name type="scientific">Halovulum marinum</name>
    <dbReference type="NCBI Taxonomy" id="2662447"/>
    <lineage>
        <taxon>Bacteria</taxon>
        <taxon>Pseudomonadati</taxon>
        <taxon>Pseudomonadota</taxon>
        <taxon>Alphaproteobacteria</taxon>
        <taxon>Rhodobacterales</taxon>
        <taxon>Paracoccaceae</taxon>
        <taxon>Halovulum</taxon>
    </lineage>
</organism>
<proteinExistence type="predicted"/>
<dbReference type="AlphaFoldDB" id="A0A6L5Z5A8"/>
<reference evidence="2 3" key="1">
    <citation type="submission" date="2019-10" db="EMBL/GenBank/DDBJ databases">
        <title>Cognatihalovulum marinum gen. nov. sp. nov., a new member of the family Rhodobacteraceae isolated from deep seawater of the Northwest Indian Ocean.</title>
        <authorList>
            <person name="Ruan C."/>
            <person name="Wang J."/>
            <person name="Zheng X."/>
            <person name="Song L."/>
            <person name="Zhu Y."/>
            <person name="Huang Y."/>
            <person name="Lu Z."/>
            <person name="Du W."/>
            <person name="Huang L."/>
            <person name="Dai X."/>
        </authorList>
    </citation>
    <scope>NUCLEOTIDE SEQUENCE [LARGE SCALE GENOMIC DNA]</scope>
    <source>
        <strain evidence="2 3">2CG4</strain>
    </source>
</reference>
<dbReference type="Gene3D" id="3.40.50.300">
    <property type="entry name" value="P-loop containing nucleotide triphosphate hydrolases"/>
    <property type="match status" value="1"/>
</dbReference>
<accession>A0A6L5Z5A8</accession>
<dbReference type="Pfam" id="PF00685">
    <property type="entry name" value="Sulfotransfer_1"/>
    <property type="match status" value="1"/>
</dbReference>
<dbReference type="SUPFAM" id="SSF52540">
    <property type="entry name" value="P-loop containing nucleoside triphosphate hydrolases"/>
    <property type="match status" value="1"/>
</dbReference>
<feature type="domain" description="Sulfotransferase" evidence="1">
    <location>
        <begin position="6"/>
        <end position="214"/>
    </location>
</feature>
<dbReference type="RefSeq" id="WP_154449144.1">
    <property type="nucleotide sequence ID" value="NZ_WIND01000024.1"/>
</dbReference>
<dbReference type="InterPro" id="IPR000863">
    <property type="entry name" value="Sulfotransferase_dom"/>
</dbReference>
<sequence>MNSKVVFLITTARSGTQWLHQTLASCYPDLVHAEHEPMGYLYDPRHCLRNPDRLARLAENPRLQAHFGDIDQVLASGKSYVELGFPAFAMAPLLRQRFGDRLRLVQVTRNPARVAASLVTHHWYMPDRRADIRDAIAPTPGDAGVRLHSYADRWDRLSPFEKNLFYWYEVHRFGLEQQDLSPPGGYHRARFEDLLKQREALTGLLDFLGLPPRPEIETAPQRKIDRFHHKTAQAIDFRTIRRHPEIIALSEELGYRGQIQASDLKALAQRYQKGRLRVLGRTLKDALSRPMGLVAPSHR</sequence>
<dbReference type="GO" id="GO:0008146">
    <property type="term" value="F:sulfotransferase activity"/>
    <property type="evidence" value="ECO:0007669"/>
    <property type="project" value="InterPro"/>
</dbReference>
<comment type="caution">
    <text evidence="2">The sequence shown here is derived from an EMBL/GenBank/DDBJ whole genome shotgun (WGS) entry which is preliminary data.</text>
</comment>
<dbReference type="PROSITE" id="PS51257">
    <property type="entry name" value="PROKAR_LIPOPROTEIN"/>
    <property type="match status" value="1"/>
</dbReference>
<dbReference type="EMBL" id="WIND01000024">
    <property type="protein sequence ID" value="MSU91713.1"/>
    <property type="molecule type" value="Genomic_DNA"/>
</dbReference>
<evidence type="ECO:0000313" key="2">
    <source>
        <dbReference type="EMBL" id="MSU91713.1"/>
    </source>
</evidence>
<dbReference type="InterPro" id="IPR027417">
    <property type="entry name" value="P-loop_NTPase"/>
</dbReference>
<gene>
    <name evidence="2" type="ORF">GE300_19215</name>
</gene>
<evidence type="ECO:0000313" key="3">
    <source>
        <dbReference type="Proteomes" id="UP000474957"/>
    </source>
</evidence>
<keyword evidence="3" id="KW-1185">Reference proteome</keyword>
<name>A0A6L5Z5A8_9RHOB</name>